<keyword evidence="2" id="KW-1185">Reference proteome</keyword>
<sequence>MNIQIVSNAINQAGGTNYTNEFVMLLPMMLDAENRELFMHVLNISYLLTIENVLKEKCGVRITLHFPTTSNSGIAIKYKTDMIYIPLGYYSLKGLISILNSYVYEYDVRFTVLNSGRIGVTYSIEREYWHSDTNIVTTNSAPLQIYQTFSQNTNEGTEFEMELTESLQYMLGLRKIVVHSSVERLKNHTTYFNETRHLVSAEEFNVLKYYDLMNVANELGDNNFACTFMGAELPDISDGVDKMFIYCEQLEMSIVGDTYAPLLAIVPLKEKDRGNGSLCVYTPPDTRQQFIKSRINELKIGLYDTTHTLIPFSSGTVNIECVVE</sequence>
<dbReference type="Proteomes" id="UP001152795">
    <property type="component" value="Unassembled WGS sequence"/>
</dbReference>
<proteinExistence type="predicted"/>
<accession>A0A6S7GUQ7</accession>
<reference evidence="1" key="1">
    <citation type="submission" date="2020-04" db="EMBL/GenBank/DDBJ databases">
        <authorList>
            <person name="Alioto T."/>
            <person name="Alioto T."/>
            <person name="Gomez Garrido J."/>
        </authorList>
    </citation>
    <scope>NUCLEOTIDE SEQUENCE</scope>
    <source>
        <strain evidence="1">A484AB</strain>
    </source>
</reference>
<protein>
    <submittedName>
        <fullName evidence="1">Uncharacterized protein</fullName>
    </submittedName>
</protein>
<dbReference type="EMBL" id="CACRXK020002647">
    <property type="protein sequence ID" value="CAB3995355.1"/>
    <property type="molecule type" value="Genomic_DNA"/>
</dbReference>
<evidence type="ECO:0000313" key="2">
    <source>
        <dbReference type="Proteomes" id="UP001152795"/>
    </source>
</evidence>
<organism evidence="1 2">
    <name type="scientific">Paramuricea clavata</name>
    <name type="common">Red gorgonian</name>
    <name type="synonym">Violescent sea-whip</name>
    <dbReference type="NCBI Taxonomy" id="317549"/>
    <lineage>
        <taxon>Eukaryota</taxon>
        <taxon>Metazoa</taxon>
        <taxon>Cnidaria</taxon>
        <taxon>Anthozoa</taxon>
        <taxon>Octocorallia</taxon>
        <taxon>Malacalcyonacea</taxon>
        <taxon>Plexauridae</taxon>
        <taxon>Paramuricea</taxon>
    </lineage>
</organism>
<comment type="caution">
    <text evidence="1">The sequence shown here is derived from an EMBL/GenBank/DDBJ whole genome shotgun (WGS) entry which is preliminary data.</text>
</comment>
<evidence type="ECO:0000313" key="1">
    <source>
        <dbReference type="EMBL" id="CAB3995355.1"/>
    </source>
</evidence>
<dbReference type="AlphaFoldDB" id="A0A6S7GUQ7"/>
<gene>
    <name evidence="1" type="ORF">PACLA_8A062310</name>
</gene>
<name>A0A6S7GUQ7_PARCT</name>
<dbReference type="OrthoDB" id="6422898at2759"/>